<keyword evidence="8" id="KW-1185">Reference proteome</keyword>
<feature type="transmembrane region" description="Helical" evidence="5">
    <location>
        <begin position="98"/>
        <end position="119"/>
    </location>
</feature>
<sequence length="241" mass="25506">MTLVLLLSFAAFLTSSITAAMGVGGGVVLLALMAQVVPPALLIPLHGAAQLMSNTNRVLVQRKHINWAYIKPFALGSIVGGVLLTPLALFIPVPVGQITLGLFILLATWKPAWLSLFTWHPASSGGMTTGLSLVLGATGPLVMSVLPKSTWERQMVVGTHGMAMTIQHGIKVIAFSSLHVNLLEYWHLLLGIGLATLAGNLLGARLLARIPESKFTVVLNCLLTVLALRLVWQGVSALLSA</sequence>
<dbReference type="Proteomes" id="UP001165267">
    <property type="component" value="Unassembled WGS sequence"/>
</dbReference>
<keyword evidence="2 5" id="KW-0812">Transmembrane</keyword>
<dbReference type="EMBL" id="JANKHG010000016">
    <property type="protein sequence ID" value="MCR2746215.1"/>
    <property type="molecule type" value="Genomic_DNA"/>
</dbReference>
<comment type="caution">
    <text evidence="7">The sequence shown here is derived from an EMBL/GenBank/DDBJ whole genome shotgun (WGS) entry which is preliminary data.</text>
</comment>
<reference evidence="7" key="1">
    <citation type="submission" date="2022-07" db="EMBL/GenBank/DDBJ databases">
        <authorList>
            <person name="Xamxidin M."/>
        </authorList>
    </citation>
    <scope>NUCLEOTIDE SEQUENCE</scope>
    <source>
        <strain evidence="7">YS8-69</strain>
    </source>
</reference>
<evidence type="ECO:0000256" key="1">
    <source>
        <dbReference type="ARBA" id="ARBA00004141"/>
    </source>
</evidence>
<evidence type="ECO:0000256" key="3">
    <source>
        <dbReference type="ARBA" id="ARBA00022989"/>
    </source>
</evidence>
<evidence type="ECO:0000256" key="6">
    <source>
        <dbReference type="SAM" id="SignalP"/>
    </source>
</evidence>
<feature type="signal peptide" evidence="6">
    <location>
        <begin position="1"/>
        <end position="19"/>
    </location>
</feature>
<dbReference type="RefSeq" id="WP_257511457.1">
    <property type="nucleotide sequence ID" value="NZ_JANKHG010000016.1"/>
</dbReference>
<evidence type="ECO:0000256" key="2">
    <source>
        <dbReference type="ARBA" id="ARBA00022692"/>
    </source>
</evidence>
<feature type="chain" id="PRO_5047018490" description="Probable membrane transporter protein" evidence="6">
    <location>
        <begin position="20"/>
        <end position="241"/>
    </location>
</feature>
<dbReference type="Pfam" id="PF01925">
    <property type="entry name" value="TauE"/>
    <property type="match status" value="1"/>
</dbReference>
<comment type="similarity">
    <text evidence="5">Belongs to the 4-toluene sulfonate uptake permease (TSUP) (TC 2.A.102) family.</text>
</comment>
<evidence type="ECO:0000313" key="7">
    <source>
        <dbReference type="EMBL" id="MCR2746215.1"/>
    </source>
</evidence>
<name>A0ABT1XG06_9BURK</name>
<organism evidence="7 8">
    <name type="scientific">Limnobacter parvus</name>
    <dbReference type="NCBI Taxonomy" id="2939690"/>
    <lineage>
        <taxon>Bacteria</taxon>
        <taxon>Pseudomonadati</taxon>
        <taxon>Pseudomonadota</taxon>
        <taxon>Betaproteobacteria</taxon>
        <taxon>Burkholderiales</taxon>
        <taxon>Burkholderiaceae</taxon>
        <taxon>Limnobacter</taxon>
    </lineage>
</organism>
<feature type="transmembrane region" description="Helical" evidence="5">
    <location>
        <begin position="215"/>
        <end position="232"/>
    </location>
</feature>
<feature type="transmembrane region" description="Helical" evidence="5">
    <location>
        <begin position="29"/>
        <end position="52"/>
    </location>
</feature>
<keyword evidence="4 5" id="KW-0472">Membrane</keyword>
<gene>
    <name evidence="7" type="ORF">NSP04_06110</name>
</gene>
<accession>A0ABT1XG06</accession>
<feature type="transmembrane region" description="Helical" evidence="5">
    <location>
        <begin position="73"/>
        <end position="92"/>
    </location>
</feature>
<keyword evidence="5" id="KW-1003">Cell membrane</keyword>
<protein>
    <recommendedName>
        <fullName evidence="5">Probable membrane transporter protein</fullName>
    </recommendedName>
</protein>
<keyword evidence="6" id="KW-0732">Signal</keyword>
<feature type="transmembrane region" description="Helical" evidence="5">
    <location>
        <begin position="126"/>
        <end position="146"/>
    </location>
</feature>
<comment type="subcellular location">
    <subcellularLocation>
        <location evidence="5">Cell membrane</location>
        <topology evidence="5">Multi-pass membrane protein</topology>
    </subcellularLocation>
    <subcellularLocation>
        <location evidence="1">Membrane</location>
        <topology evidence="1">Multi-pass membrane protein</topology>
    </subcellularLocation>
</comment>
<evidence type="ECO:0000256" key="4">
    <source>
        <dbReference type="ARBA" id="ARBA00023136"/>
    </source>
</evidence>
<keyword evidence="3 5" id="KW-1133">Transmembrane helix</keyword>
<evidence type="ECO:0000256" key="5">
    <source>
        <dbReference type="RuleBase" id="RU363041"/>
    </source>
</evidence>
<evidence type="ECO:0000313" key="8">
    <source>
        <dbReference type="Proteomes" id="UP001165267"/>
    </source>
</evidence>
<proteinExistence type="inferred from homology"/>
<feature type="transmembrane region" description="Helical" evidence="5">
    <location>
        <begin position="185"/>
        <end position="203"/>
    </location>
</feature>
<dbReference type="InterPro" id="IPR002781">
    <property type="entry name" value="TM_pro_TauE-like"/>
</dbReference>